<feature type="transmembrane region" description="Helical" evidence="2">
    <location>
        <begin position="76"/>
        <end position="99"/>
    </location>
</feature>
<proteinExistence type="inferred from homology"/>
<feature type="transmembrane region" description="Helical" evidence="2">
    <location>
        <begin position="44"/>
        <end position="64"/>
    </location>
</feature>
<keyword evidence="2" id="KW-0812">Transmembrane</keyword>
<dbReference type="Pfam" id="PF13727">
    <property type="entry name" value="CoA_binding_3"/>
    <property type="match status" value="1"/>
</dbReference>
<dbReference type="RefSeq" id="WP_013279044.1">
    <property type="nucleotide sequence ID" value="NC_014378.1"/>
</dbReference>
<dbReference type="STRING" id="574087.Acear_2111"/>
<dbReference type="eggNOG" id="COG1086">
    <property type="taxonomic scope" value="Bacteria"/>
</dbReference>
<dbReference type="AlphaFoldDB" id="D9QTA1"/>
<keyword evidence="5" id="KW-1185">Reference proteome</keyword>
<dbReference type="Pfam" id="PF02719">
    <property type="entry name" value="Polysacc_synt_2"/>
    <property type="match status" value="1"/>
</dbReference>
<gene>
    <name evidence="4" type="ordered locus">Acear_2111</name>
</gene>
<dbReference type="InterPro" id="IPR003869">
    <property type="entry name" value="Polysac_CapD-like"/>
</dbReference>
<dbReference type="Gene3D" id="3.40.50.720">
    <property type="entry name" value="NAD(P)-binding Rossmann-like Domain"/>
    <property type="match status" value="2"/>
</dbReference>
<dbReference type="SUPFAM" id="SSF51735">
    <property type="entry name" value="NAD(P)-binding Rossmann-fold domains"/>
    <property type="match status" value="1"/>
</dbReference>
<evidence type="ECO:0000256" key="2">
    <source>
        <dbReference type="SAM" id="Phobius"/>
    </source>
</evidence>
<sequence length="616" mass="69164">MIDLLLKLYKKPRLIIIDLLLINLALILGFVLRFDSNWLSHFSYSYSVIVSIIGLIILYFSGLYKKMWHYASINELKSIIRIVALINLSFTLYIFLAQISFSRSVIIISGVLNILFLGGLRFLLRLIKDYLEYERCDGADTKVLIVGAGDAAEILIREMYKHPELEKEIVGLVDDDPEKLGLEIHGKKVLGDRYDIPDIIEEYDVCEVIIAIPSTAGEAIEKIYDLSNQDGVEIKIVPGLNEIINDGFNLNQIREVGVEDLLRREQVDLNTDQICSYLKDKTVLVTGGGGSIGSELCRQIAHFSPERLIIFDISENNTYFIDLELKEKFNNLEIIPVIGSIQDKHKLEQTFERYQPDVVFHAAAHKHVPLMEHNPEEAVKNNIFGTKRLAETADECNVERFVLISTDKAVNPTNVMGSTKRTAEMIIQGLNKESKTKFMAVRFGNVLGSKGSVIPLFKRQIAQGGPVTVTHKEVERYFMTIPEAAQLVIQAGSLGTGGEVFVLDMGEPVKIIDLAKDLIKLSGLEVGEDIEIEIIGLRPGEKLSEELLYDDENTISTDHDRIFITNLNGVSQESLNSKLDRLKKVVKLSDSSAIIKSLVELIGTYKPNRDNIKEIS</sequence>
<evidence type="ECO:0000259" key="3">
    <source>
        <dbReference type="Pfam" id="PF02719"/>
    </source>
</evidence>
<keyword evidence="2" id="KW-0472">Membrane</keyword>
<dbReference type="InterPro" id="IPR036291">
    <property type="entry name" value="NAD(P)-bd_dom_sf"/>
</dbReference>
<dbReference type="HOGENOM" id="CLU_013560_5_2_9"/>
<dbReference type="InterPro" id="IPR051203">
    <property type="entry name" value="Polysaccharide_Synthase-Rel"/>
</dbReference>
<dbReference type="CDD" id="cd05237">
    <property type="entry name" value="UDP_invert_4-6DH_SDR_e"/>
    <property type="match status" value="1"/>
</dbReference>
<dbReference type="Proteomes" id="UP000001661">
    <property type="component" value="Chromosome"/>
</dbReference>
<dbReference type="EMBL" id="CP002105">
    <property type="protein sequence ID" value="ADL13601.1"/>
    <property type="molecule type" value="Genomic_DNA"/>
</dbReference>
<feature type="transmembrane region" description="Helical" evidence="2">
    <location>
        <begin position="105"/>
        <end position="124"/>
    </location>
</feature>
<comment type="similarity">
    <text evidence="1">Belongs to the polysaccharide synthase family.</text>
</comment>
<evidence type="ECO:0000313" key="4">
    <source>
        <dbReference type="EMBL" id="ADL13601.1"/>
    </source>
</evidence>
<dbReference type="KEGG" id="aar:Acear_2111"/>
<name>D9QTA1_ACEAZ</name>
<keyword evidence="2" id="KW-1133">Transmembrane helix</keyword>
<protein>
    <submittedName>
        <fullName evidence="4">Polysaccharide biosynthesis protein CapD</fullName>
    </submittedName>
</protein>
<organism evidence="4 5">
    <name type="scientific">Acetohalobium arabaticum (strain ATCC 49924 / DSM 5501 / Z-7288)</name>
    <dbReference type="NCBI Taxonomy" id="574087"/>
    <lineage>
        <taxon>Bacteria</taxon>
        <taxon>Bacillati</taxon>
        <taxon>Bacillota</taxon>
        <taxon>Clostridia</taxon>
        <taxon>Halanaerobiales</taxon>
        <taxon>Halobacteroidaceae</taxon>
        <taxon>Acetohalobium</taxon>
    </lineage>
</organism>
<dbReference type="PANTHER" id="PTHR43318">
    <property type="entry name" value="UDP-N-ACETYLGLUCOSAMINE 4,6-DEHYDRATASE"/>
    <property type="match status" value="1"/>
</dbReference>
<dbReference type="PANTHER" id="PTHR43318:SF1">
    <property type="entry name" value="POLYSACCHARIDE BIOSYNTHESIS PROTEIN EPSC-RELATED"/>
    <property type="match status" value="1"/>
</dbReference>
<dbReference type="SUPFAM" id="SSF53335">
    <property type="entry name" value="S-adenosyl-L-methionine-dependent methyltransferases"/>
    <property type="match status" value="1"/>
</dbReference>
<evidence type="ECO:0000256" key="1">
    <source>
        <dbReference type="ARBA" id="ARBA00007430"/>
    </source>
</evidence>
<dbReference type="OrthoDB" id="9803111at2"/>
<evidence type="ECO:0000313" key="5">
    <source>
        <dbReference type="Proteomes" id="UP000001661"/>
    </source>
</evidence>
<accession>D9QTA1</accession>
<feature type="domain" description="Polysaccharide biosynthesis protein CapD-like" evidence="3">
    <location>
        <begin position="283"/>
        <end position="565"/>
    </location>
</feature>
<reference evidence="4 5" key="1">
    <citation type="journal article" date="2010" name="Stand. Genomic Sci.">
        <title>Complete genome sequence of Acetohalobium arabaticum type strain (Z-7288).</title>
        <authorList>
            <person name="Sikorski J."/>
            <person name="Lapidus A."/>
            <person name="Chertkov O."/>
            <person name="Lucas S."/>
            <person name="Copeland A."/>
            <person name="Glavina Del Rio T."/>
            <person name="Nolan M."/>
            <person name="Tice H."/>
            <person name="Cheng J.F."/>
            <person name="Han C."/>
            <person name="Brambilla E."/>
            <person name="Pitluck S."/>
            <person name="Liolios K."/>
            <person name="Ivanova N."/>
            <person name="Mavromatis K."/>
            <person name="Mikhailova N."/>
            <person name="Pati A."/>
            <person name="Bruce D."/>
            <person name="Detter C."/>
            <person name="Tapia R."/>
            <person name="Goodwin L."/>
            <person name="Chen A."/>
            <person name="Palaniappan K."/>
            <person name="Land M."/>
            <person name="Hauser L."/>
            <person name="Chang Y.J."/>
            <person name="Jeffries C.D."/>
            <person name="Rohde M."/>
            <person name="Goker M."/>
            <person name="Spring S."/>
            <person name="Woyke T."/>
            <person name="Bristow J."/>
            <person name="Eisen J.A."/>
            <person name="Markowitz V."/>
            <person name="Hugenholtz P."/>
            <person name="Kyrpides N.C."/>
            <person name="Klenk H.P."/>
        </authorList>
    </citation>
    <scope>NUCLEOTIDE SEQUENCE [LARGE SCALE GENOMIC DNA]</scope>
    <source>
        <strain evidence="5">ATCC 49924 / DSM 5501 / Z-7288</strain>
    </source>
</reference>
<feature type="transmembrane region" description="Helical" evidence="2">
    <location>
        <begin position="12"/>
        <end position="32"/>
    </location>
</feature>
<dbReference type="InterPro" id="IPR029063">
    <property type="entry name" value="SAM-dependent_MTases_sf"/>
</dbReference>